<organism evidence="1 2">
    <name type="scientific">Allorhizobium borbori</name>
    <dbReference type="NCBI Taxonomy" id="485907"/>
    <lineage>
        <taxon>Bacteria</taxon>
        <taxon>Pseudomonadati</taxon>
        <taxon>Pseudomonadota</taxon>
        <taxon>Alphaproteobacteria</taxon>
        <taxon>Hyphomicrobiales</taxon>
        <taxon>Rhizobiaceae</taxon>
        <taxon>Rhizobium/Agrobacterium group</taxon>
        <taxon>Allorhizobium</taxon>
    </lineage>
</organism>
<gene>
    <name evidence="1" type="ORF">GGQ66_002110</name>
</gene>
<reference evidence="1 2" key="1">
    <citation type="submission" date="2020-08" db="EMBL/GenBank/DDBJ databases">
        <title>Genomic Encyclopedia of Type Strains, Phase IV (KMG-IV): sequencing the most valuable type-strain genomes for metagenomic binning, comparative biology and taxonomic classification.</title>
        <authorList>
            <person name="Goeker M."/>
        </authorList>
    </citation>
    <scope>NUCLEOTIDE SEQUENCE [LARGE SCALE GENOMIC DNA]</scope>
    <source>
        <strain evidence="1 2">DSM 26385</strain>
    </source>
</reference>
<keyword evidence="2" id="KW-1185">Reference proteome</keyword>
<protein>
    <recommendedName>
        <fullName evidence="3">HTH cro/C1-type domain-containing protein</fullName>
    </recommendedName>
</protein>
<dbReference type="Gene3D" id="2.10.109.10">
    <property type="entry name" value="Umud Fragment, subunit A"/>
    <property type="match status" value="1"/>
</dbReference>
<dbReference type="AlphaFoldDB" id="A0A7W6P193"/>
<sequence>MSENDFYDAAAKTYVRYVLDELKLSPSALARGAGLSSTTLTRALNDPGHKFTLSTSTLGKIMKFSGINFNPFFEAKDFAEMSMAPFERDDITDESWGPAKPFDPARSEGHVTIVIGHAAAGVWKVPELLKLEKHPPLWVTLPKVNATDAFGLLIDDDSSSPSVERGEYALCLRTKAARTPPAHSDLLVVERWRDGGGLMEITLRRLIEPEGASPYLRFDNMEKYPEVIPYEPDAKDTKVIGVVEWTLRNPTDFKLRAQLLDRRRWSGRI</sequence>
<evidence type="ECO:0000313" key="2">
    <source>
        <dbReference type="Proteomes" id="UP000584824"/>
    </source>
</evidence>
<name>A0A7W6P193_9HYPH</name>
<dbReference type="SUPFAM" id="SSF51306">
    <property type="entry name" value="LexA/Signal peptidase"/>
    <property type="match status" value="1"/>
</dbReference>
<evidence type="ECO:0008006" key="3">
    <source>
        <dbReference type="Google" id="ProtNLM"/>
    </source>
</evidence>
<evidence type="ECO:0000313" key="1">
    <source>
        <dbReference type="EMBL" id="MBB4103552.1"/>
    </source>
</evidence>
<dbReference type="Proteomes" id="UP000584824">
    <property type="component" value="Unassembled WGS sequence"/>
</dbReference>
<accession>A0A7W6P193</accession>
<dbReference type="RefSeq" id="WP_183792188.1">
    <property type="nucleotide sequence ID" value="NZ_JACIDU010000007.1"/>
</dbReference>
<dbReference type="InterPro" id="IPR036286">
    <property type="entry name" value="LexA/Signal_pep-like_sf"/>
</dbReference>
<proteinExistence type="predicted"/>
<comment type="caution">
    <text evidence="1">The sequence shown here is derived from an EMBL/GenBank/DDBJ whole genome shotgun (WGS) entry which is preliminary data.</text>
</comment>
<dbReference type="EMBL" id="JACIDU010000007">
    <property type="protein sequence ID" value="MBB4103552.1"/>
    <property type="molecule type" value="Genomic_DNA"/>
</dbReference>